<dbReference type="Gene3D" id="1.10.1280.10">
    <property type="entry name" value="Di-copper center containing domain from catechol oxidase"/>
    <property type="match status" value="1"/>
</dbReference>
<evidence type="ECO:0000256" key="3">
    <source>
        <dbReference type="ARBA" id="ARBA00022723"/>
    </source>
</evidence>
<dbReference type="Pfam" id="PF00264">
    <property type="entry name" value="Tyrosinase"/>
    <property type="match status" value="1"/>
</dbReference>
<dbReference type="InterPro" id="IPR022740">
    <property type="entry name" value="Polyphenol_oxidase_C"/>
</dbReference>
<name>A0AAD4SQ07_9MAGN</name>
<evidence type="ECO:0000256" key="6">
    <source>
        <dbReference type="ARBA" id="ARBA00023008"/>
    </source>
</evidence>
<dbReference type="PROSITE" id="PS00497">
    <property type="entry name" value="TYROSINASE_1"/>
    <property type="match status" value="1"/>
</dbReference>
<dbReference type="InterPro" id="IPR022739">
    <property type="entry name" value="Polyphenol_oxidase_cen"/>
</dbReference>
<dbReference type="Proteomes" id="UP001202328">
    <property type="component" value="Unassembled WGS sequence"/>
</dbReference>
<dbReference type="Pfam" id="PF12143">
    <property type="entry name" value="PPO1_KFDV"/>
    <property type="match status" value="1"/>
</dbReference>
<comment type="caution">
    <text evidence="10">The sequence shown here is derived from an EMBL/GenBank/DDBJ whole genome shotgun (WGS) entry which is preliminary data.</text>
</comment>
<keyword evidence="6" id="KW-0186">Copper</keyword>
<keyword evidence="4" id="KW-0883">Thioether bond</keyword>
<feature type="domain" description="Tyrosinase copper-binding" evidence="9">
    <location>
        <begin position="194"/>
        <end position="211"/>
    </location>
</feature>
<evidence type="ECO:0000256" key="5">
    <source>
        <dbReference type="ARBA" id="ARBA00023002"/>
    </source>
</evidence>
<dbReference type="PANTHER" id="PTHR11474:SF76">
    <property type="entry name" value="SHKT DOMAIN-CONTAINING PROTEIN"/>
    <property type="match status" value="1"/>
</dbReference>
<evidence type="ECO:0000256" key="2">
    <source>
        <dbReference type="ARBA" id="ARBA00009928"/>
    </source>
</evidence>
<dbReference type="AlphaFoldDB" id="A0AAD4SQ07"/>
<reference evidence="10" key="1">
    <citation type="submission" date="2022-04" db="EMBL/GenBank/DDBJ databases">
        <title>A functionally conserved STORR gene fusion in Papaver species that diverged 16.8 million years ago.</title>
        <authorList>
            <person name="Catania T."/>
        </authorList>
    </citation>
    <scope>NUCLEOTIDE SEQUENCE</scope>
    <source>
        <strain evidence="10">S-188037</strain>
    </source>
</reference>
<evidence type="ECO:0000256" key="4">
    <source>
        <dbReference type="ARBA" id="ARBA00022784"/>
    </source>
</evidence>
<evidence type="ECO:0000256" key="8">
    <source>
        <dbReference type="SAM" id="MobiDB-lite"/>
    </source>
</evidence>
<keyword evidence="11" id="KW-1185">Reference proteome</keyword>
<sequence>MSLSHLATTTIPSATAGDNPFHRIKSVQPRVHGSKRISYTTCQQKQNKDGGLPEEHVVDRRNVLLGLGGMCSATATMGRQGMSALGAPLAVPDLSKCHLASDGETQKQVNCCPPYSTANIIDFQPPSSHELMRVRKPAHLLTPFEVERFEAAITAMKNLKPDDPWSYMQQATIHCTFCNGAFDQAGTKTLLQVHGSWFFLPWHRYYLYFWERILGKLINDDTFAIPYWNWDTPQGMKMPKIYTNEKSTLYDGTRDKNHLSAALDYKYAYNDPNPVGPEVDEVMMANMCQIDRMFKESKHHPALFMGKPLRAGQPVPTNASGSCENLHNMMHQWVGPPVSPYYNMGNFYTAARDTIFFGHHANVDRMWDLYNKFRGGKPEFKDHDWLESEFIFYDENRQVVKVKVKDSLTPEQLRFSYQTQKLPWTDIGRKCKKVKAAKKRSAGGDELKLSPVSEFGSQTRNVSTEIIRAIVKRPKISRTKNQKEDASEVLFIRGVDVPGGAAARFDVYVTKPIEGFVAPDLGELAGSFVKIPHGNHFSHHTEHKASLELGITRLLEDIEAEDSETLVVTIVPRHGKATIEGIDIELFDHEDDD</sequence>
<evidence type="ECO:0000256" key="1">
    <source>
        <dbReference type="ARBA" id="ARBA00001973"/>
    </source>
</evidence>
<dbReference type="InterPro" id="IPR002227">
    <property type="entry name" value="Tyrosinase_Cu-bd"/>
</dbReference>
<dbReference type="InterPro" id="IPR008922">
    <property type="entry name" value="Di-copper_centre_dom_sf"/>
</dbReference>
<keyword evidence="3" id="KW-0479">Metal-binding</keyword>
<evidence type="ECO:0000259" key="9">
    <source>
        <dbReference type="PROSITE" id="PS00497"/>
    </source>
</evidence>
<keyword evidence="7" id="KW-1015">Disulfide bond</keyword>
<gene>
    <name evidence="10" type="ORF">MKW98_001404</name>
</gene>
<evidence type="ECO:0000313" key="10">
    <source>
        <dbReference type="EMBL" id="KAI3914265.1"/>
    </source>
</evidence>
<evidence type="ECO:0000256" key="7">
    <source>
        <dbReference type="ARBA" id="ARBA00023157"/>
    </source>
</evidence>
<feature type="region of interest" description="Disordered" evidence="8">
    <location>
        <begin position="1"/>
        <end position="23"/>
    </location>
</feature>
<dbReference type="EMBL" id="JAJJMB010009343">
    <property type="protein sequence ID" value="KAI3914265.1"/>
    <property type="molecule type" value="Genomic_DNA"/>
</dbReference>
<dbReference type="Pfam" id="PF12142">
    <property type="entry name" value="PPO1_DWL"/>
    <property type="match status" value="1"/>
</dbReference>
<dbReference type="GO" id="GO:0046872">
    <property type="term" value="F:metal ion binding"/>
    <property type="evidence" value="ECO:0007669"/>
    <property type="project" value="UniProtKB-KW"/>
</dbReference>
<dbReference type="GO" id="GO:0004097">
    <property type="term" value="F:catechol oxidase activity"/>
    <property type="evidence" value="ECO:0007669"/>
    <property type="project" value="InterPro"/>
</dbReference>
<accession>A0AAD4SQ07</accession>
<protein>
    <recommendedName>
        <fullName evidence="9">Tyrosinase copper-binding domain-containing protein</fullName>
    </recommendedName>
</protein>
<dbReference type="PRINTS" id="PR00092">
    <property type="entry name" value="TYROSINASE"/>
</dbReference>
<feature type="compositionally biased region" description="Polar residues" evidence="8">
    <location>
        <begin position="1"/>
        <end position="13"/>
    </location>
</feature>
<dbReference type="PANTHER" id="PTHR11474">
    <property type="entry name" value="TYROSINASE FAMILY MEMBER"/>
    <property type="match status" value="1"/>
</dbReference>
<keyword evidence="5" id="KW-0560">Oxidoreductase</keyword>
<proteinExistence type="inferred from homology"/>
<comment type="cofactor">
    <cofactor evidence="1">
        <name>Cu(2+)</name>
        <dbReference type="ChEBI" id="CHEBI:29036"/>
    </cofactor>
</comment>
<dbReference type="SUPFAM" id="SSF48056">
    <property type="entry name" value="Di-copper centre-containing domain"/>
    <property type="match status" value="1"/>
</dbReference>
<evidence type="ECO:0000313" key="11">
    <source>
        <dbReference type="Proteomes" id="UP001202328"/>
    </source>
</evidence>
<organism evidence="10 11">
    <name type="scientific">Papaver atlanticum</name>
    <dbReference type="NCBI Taxonomy" id="357466"/>
    <lineage>
        <taxon>Eukaryota</taxon>
        <taxon>Viridiplantae</taxon>
        <taxon>Streptophyta</taxon>
        <taxon>Embryophyta</taxon>
        <taxon>Tracheophyta</taxon>
        <taxon>Spermatophyta</taxon>
        <taxon>Magnoliopsida</taxon>
        <taxon>Ranunculales</taxon>
        <taxon>Papaveraceae</taxon>
        <taxon>Papaveroideae</taxon>
        <taxon>Papaver</taxon>
    </lineage>
</organism>
<comment type="similarity">
    <text evidence="2">Belongs to the tyrosinase family.</text>
</comment>
<dbReference type="InterPro" id="IPR050316">
    <property type="entry name" value="Tyrosinase/Hemocyanin"/>
</dbReference>